<feature type="region of interest" description="Disordered" evidence="1">
    <location>
        <begin position="25"/>
        <end position="45"/>
    </location>
</feature>
<gene>
    <name evidence="3" type="ORF">J5837_13905</name>
</gene>
<reference evidence="3" key="1">
    <citation type="journal article" date="2016" name="Int. J. Syst. Evol. Microbiol.">
        <title>Pseudoxanthomonas helianthi sp. nov., isolated from roots of Jerusalem artichoke (Helianthus tuberosus).</title>
        <authorList>
            <person name="Kittiwongwattana C."/>
            <person name="Thawai C."/>
        </authorList>
    </citation>
    <scope>NUCLEOTIDE SEQUENCE</scope>
    <source>
        <strain evidence="3">110414</strain>
    </source>
</reference>
<name>A0A941AWD0_9GAMM</name>
<evidence type="ECO:0000313" key="4">
    <source>
        <dbReference type="Proteomes" id="UP000673447"/>
    </source>
</evidence>
<keyword evidence="2" id="KW-0732">Signal</keyword>
<proteinExistence type="predicted"/>
<feature type="signal peptide" evidence="2">
    <location>
        <begin position="1"/>
        <end position="21"/>
    </location>
</feature>
<evidence type="ECO:0000256" key="2">
    <source>
        <dbReference type="SAM" id="SignalP"/>
    </source>
</evidence>
<comment type="caution">
    <text evidence="3">The sequence shown here is derived from an EMBL/GenBank/DDBJ whole genome shotgun (WGS) entry which is preliminary data.</text>
</comment>
<evidence type="ECO:0000256" key="1">
    <source>
        <dbReference type="SAM" id="MobiDB-lite"/>
    </source>
</evidence>
<protein>
    <recommendedName>
        <fullName evidence="5">Lipoprotein</fullName>
    </recommendedName>
</protein>
<dbReference type="Proteomes" id="UP000673447">
    <property type="component" value="Unassembled WGS sequence"/>
</dbReference>
<evidence type="ECO:0008006" key="5">
    <source>
        <dbReference type="Google" id="ProtNLM"/>
    </source>
</evidence>
<feature type="chain" id="PRO_5036830568" description="Lipoprotein" evidence="2">
    <location>
        <begin position="22"/>
        <end position="232"/>
    </location>
</feature>
<accession>A0A941AWD0</accession>
<evidence type="ECO:0000313" key="3">
    <source>
        <dbReference type="EMBL" id="MBP3985502.1"/>
    </source>
</evidence>
<dbReference type="EMBL" id="JAGKTC010000003">
    <property type="protein sequence ID" value="MBP3985502.1"/>
    <property type="molecule type" value="Genomic_DNA"/>
</dbReference>
<dbReference type="AlphaFoldDB" id="A0A941AWD0"/>
<dbReference type="RefSeq" id="WP_210537358.1">
    <property type="nucleotide sequence ID" value="NZ_JAGKTC010000003.1"/>
</dbReference>
<dbReference type="PROSITE" id="PS51257">
    <property type="entry name" value="PROKAR_LIPOPROTEIN"/>
    <property type="match status" value="1"/>
</dbReference>
<reference evidence="3" key="2">
    <citation type="submission" date="2021-03" db="EMBL/GenBank/DDBJ databases">
        <authorList>
            <person name="Cao W."/>
        </authorList>
    </citation>
    <scope>NUCLEOTIDE SEQUENCE</scope>
    <source>
        <strain evidence="3">110414</strain>
    </source>
</reference>
<organism evidence="3 4">
    <name type="scientific">Pseudoxanthomonas helianthi</name>
    <dbReference type="NCBI Taxonomy" id="1453541"/>
    <lineage>
        <taxon>Bacteria</taxon>
        <taxon>Pseudomonadati</taxon>
        <taxon>Pseudomonadota</taxon>
        <taxon>Gammaproteobacteria</taxon>
        <taxon>Lysobacterales</taxon>
        <taxon>Lysobacteraceae</taxon>
        <taxon>Pseudoxanthomonas</taxon>
    </lineage>
</organism>
<keyword evidence="4" id="KW-1185">Reference proteome</keyword>
<sequence length="232" mass="24340">METTKFLSLGVVAMVAMTVSACGGATNSSAGEPPASTPVPAQPVAASSPAAGLERLRGEAVVGKDGYGVTPCGSDRQRIVEFAPDAQAFIDRFLEPGGRLAFFFDGWVREREGKWIVDSVERVHTEGPRCDAPLEQAMFVARGTEPFWSLSLSATGWELQRPGQEALRVQAPATRAGTAYVWESSAPAAKVEIVPGYCADGMADAASGWEAKLSLDGKTLSGCAHRGALALP</sequence>